<evidence type="ECO:0000313" key="2">
    <source>
        <dbReference type="EMBL" id="ENN74609.1"/>
    </source>
</evidence>
<organism evidence="2">
    <name type="scientific">Dendroctonus ponderosae</name>
    <name type="common">Mountain pine beetle</name>
    <dbReference type="NCBI Taxonomy" id="77166"/>
    <lineage>
        <taxon>Eukaryota</taxon>
        <taxon>Metazoa</taxon>
        <taxon>Ecdysozoa</taxon>
        <taxon>Arthropoda</taxon>
        <taxon>Hexapoda</taxon>
        <taxon>Insecta</taxon>
        <taxon>Pterygota</taxon>
        <taxon>Neoptera</taxon>
        <taxon>Endopterygota</taxon>
        <taxon>Coleoptera</taxon>
        <taxon>Polyphaga</taxon>
        <taxon>Cucujiformia</taxon>
        <taxon>Curculionidae</taxon>
        <taxon>Scolytinae</taxon>
        <taxon>Dendroctonus</taxon>
    </lineage>
</organism>
<dbReference type="EnsemblMetazoa" id="XM_019909002.1">
    <property type="protein sequence ID" value="XP_019764561.1"/>
    <property type="gene ID" value="LOC109540570"/>
</dbReference>
<gene>
    <name evidence="3" type="primary">109540570</name>
    <name evidence="2" type="ORF">YQE_08730</name>
</gene>
<accession>N6T3A9</accession>
<evidence type="ECO:0000313" key="4">
    <source>
        <dbReference type="Proteomes" id="UP000019118"/>
    </source>
</evidence>
<keyword evidence="4" id="KW-1185">Reference proteome</keyword>
<protein>
    <submittedName>
        <fullName evidence="2 3">Uncharacterized protein</fullName>
    </submittedName>
</protein>
<dbReference type="HOGENOM" id="CLU_1983836_0_0_1"/>
<name>N6T3A9_DENPD</name>
<evidence type="ECO:0000313" key="3">
    <source>
        <dbReference type="EnsemblMetazoa" id="XP_019764561.1"/>
    </source>
</evidence>
<evidence type="ECO:0000256" key="1">
    <source>
        <dbReference type="SAM" id="Coils"/>
    </source>
</evidence>
<sequence>MDSSESIAQKLEDSIRRVTKDLLTVSDNTVMHIPEVGKFRKFAWVKDDDVVAAFRRNFDQISGNELPNISEEEQRTVVKDLTARRNFLKGELEKMVEERTSLKNNILNVSENVSNICISNESITFT</sequence>
<proteinExistence type="predicted"/>
<dbReference type="AlphaFoldDB" id="N6T3A9"/>
<dbReference type="EMBL" id="KB741037">
    <property type="protein sequence ID" value="ENN74609.1"/>
    <property type="molecule type" value="Genomic_DNA"/>
</dbReference>
<reference evidence="3" key="2">
    <citation type="submission" date="2024-08" db="UniProtKB">
        <authorList>
            <consortium name="EnsemblMetazoa"/>
        </authorList>
    </citation>
    <scope>IDENTIFICATION</scope>
</reference>
<feature type="non-terminal residue" evidence="2">
    <location>
        <position position="1"/>
    </location>
</feature>
<feature type="coiled-coil region" evidence="1">
    <location>
        <begin position="78"/>
        <end position="112"/>
    </location>
</feature>
<reference evidence="2 4" key="1">
    <citation type="journal article" date="2013" name="Genome Biol.">
        <title>Draft genome of the mountain pine beetle, Dendroctonus ponderosae Hopkins, a major forest pest.</title>
        <authorList>
            <person name="Keeling C.I."/>
            <person name="Yuen M.M."/>
            <person name="Liao N.Y."/>
            <person name="Docking T.R."/>
            <person name="Chan S.K."/>
            <person name="Taylor G.A."/>
            <person name="Palmquist D.L."/>
            <person name="Jackman S.D."/>
            <person name="Nguyen A."/>
            <person name="Li M."/>
            <person name="Henderson H."/>
            <person name="Janes J.K."/>
            <person name="Zhao Y."/>
            <person name="Pandoh P."/>
            <person name="Moore R."/>
            <person name="Sperling F.A."/>
            <person name="Huber D.P."/>
            <person name="Birol I."/>
            <person name="Jones S.J."/>
            <person name="Bohlmann J."/>
        </authorList>
    </citation>
    <scope>NUCLEOTIDE SEQUENCE</scope>
</reference>
<dbReference type="KEGG" id="dpa:109540570"/>
<keyword evidence="1" id="KW-0175">Coiled coil</keyword>
<dbReference type="Proteomes" id="UP000019118">
    <property type="component" value="Unassembled WGS sequence"/>
</dbReference>